<dbReference type="PROSITE" id="PS50164">
    <property type="entry name" value="GIY_YIG"/>
    <property type="match status" value="1"/>
</dbReference>
<gene>
    <name evidence="3" type="ORF">CO116_03695</name>
</gene>
<evidence type="ECO:0000313" key="4">
    <source>
        <dbReference type="Proteomes" id="UP000230611"/>
    </source>
</evidence>
<evidence type="ECO:0000259" key="2">
    <source>
        <dbReference type="PROSITE" id="PS50164"/>
    </source>
</evidence>
<dbReference type="Gene3D" id="3.40.1440.10">
    <property type="entry name" value="GIY-YIG endonuclease"/>
    <property type="match status" value="1"/>
</dbReference>
<dbReference type="AlphaFoldDB" id="A0A2M8AD42"/>
<evidence type="ECO:0000313" key="3">
    <source>
        <dbReference type="EMBL" id="PJB15447.1"/>
    </source>
</evidence>
<evidence type="ECO:0000256" key="1">
    <source>
        <dbReference type="SAM" id="MobiDB-lite"/>
    </source>
</evidence>
<name>A0A2M8AD42_9BACT</name>
<organism evidence="3 4">
    <name type="scientific">Candidatus Falkowbacteria bacterium CG_4_9_14_3_um_filter_38_19</name>
    <dbReference type="NCBI Taxonomy" id="1974559"/>
    <lineage>
        <taxon>Bacteria</taxon>
        <taxon>Candidatus Falkowiibacteriota</taxon>
    </lineage>
</organism>
<protein>
    <recommendedName>
        <fullName evidence="2">GIY-YIG domain-containing protein</fullName>
    </recommendedName>
</protein>
<dbReference type="InterPro" id="IPR035901">
    <property type="entry name" value="GIY-YIG_endonuc_sf"/>
</dbReference>
<sequence>MENWTLTWTKLTPLEKKSVEALPNDLPGVYRLSYKAEDGNYYVFYVGKAEDINVRLSQHLSPNEDNVCIKNYISTKSCFFRYAKITESYIRDAAEKQMYKQHEPTCNDKEPDGRDDVKVNLT</sequence>
<accession>A0A2M8AD42</accession>
<dbReference type="Proteomes" id="UP000230611">
    <property type="component" value="Unassembled WGS sequence"/>
</dbReference>
<proteinExistence type="predicted"/>
<feature type="domain" description="GIY-YIG" evidence="2">
    <location>
        <begin position="25"/>
        <end position="108"/>
    </location>
</feature>
<reference evidence="4" key="1">
    <citation type="submission" date="2017-09" db="EMBL/GenBank/DDBJ databases">
        <title>Depth-based differentiation of microbial function through sediment-hosted aquifers and enrichment of novel symbionts in the deep terrestrial subsurface.</title>
        <authorList>
            <person name="Probst A.J."/>
            <person name="Ladd B."/>
            <person name="Jarett J.K."/>
            <person name="Geller-Mcgrath D.E."/>
            <person name="Sieber C.M.K."/>
            <person name="Emerson J.B."/>
            <person name="Anantharaman K."/>
            <person name="Thomas B.C."/>
            <person name="Malmstrom R."/>
            <person name="Stieglmeier M."/>
            <person name="Klingl A."/>
            <person name="Woyke T."/>
            <person name="Ryan C.M."/>
            <person name="Banfield J.F."/>
        </authorList>
    </citation>
    <scope>NUCLEOTIDE SEQUENCE [LARGE SCALE GENOMIC DNA]</scope>
</reference>
<dbReference type="SUPFAM" id="SSF82771">
    <property type="entry name" value="GIY-YIG endonuclease"/>
    <property type="match status" value="1"/>
</dbReference>
<dbReference type="EMBL" id="PFUO01000171">
    <property type="protein sequence ID" value="PJB15447.1"/>
    <property type="molecule type" value="Genomic_DNA"/>
</dbReference>
<comment type="caution">
    <text evidence="3">The sequence shown here is derived from an EMBL/GenBank/DDBJ whole genome shotgun (WGS) entry which is preliminary data.</text>
</comment>
<dbReference type="InterPro" id="IPR000305">
    <property type="entry name" value="GIY-YIG_endonuc"/>
</dbReference>
<feature type="region of interest" description="Disordered" evidence="1">
    <location>
        <begin position="100"/>
        <end position="122"/>
    </location>
</feature>
<dbReference type="Pfam" id="PF01541">
    <property type="entry name" value="GIY-YIG"/>
    <property type="match status" value="1"/>
</dbReference>